<dbReference type="OrthoDB" id="1296036at2759"/>
<dbReference type="PANTHER" id="PTHR33710">
    <property type="entry name" value="BNAC02G09200D PROTEIN"/>
    <property type="match status" value="1"/>
</dbReference>
<dbReference type="Pfam" id="PF03372">
    <property type="entry name" value="Exo_endo_phos"/>
    <property type="match status" value="1"/>
</dbReference>
<dbReference type="PaxDb" id="4097-A0A1S4A6C7"/>
<organism evidence="3">
    <name type="scientific">Nicotiana tabacum</name>
    <name type="common">Common tobacco</name>
    <dbReference type="NCBI Taxonomy" id="4097"/>
    <lineage>
        <taxon>Eukaryota</taxon>
        <taxon>Viridiplantae</taxon>
        <taxon>Streptophyta</taxon>
        <taxon>Embryophyta</taxon>
        <taxon>Tracheophyta</taxon>
        <taxon>Spermatophyta</taxon>
        <taxon>Magnoliopsida</taxon>
        <taxon>eudicotyledons</taxon>
        <taxon>Gunneridae</taxon>
        <taxon>Pentapetalae</taxon>
        <taxon>asterids</taxon>
        <taxon>lamiids</taxon>
        <taxon>Solanales</taxon>
        <taxon>Solanaceae</taxon>
        <taxon>Nicotianoideae</taxon>
        <taxon>Nicotianeae</taxon>
        <taxon>Nicotiana</taxon>
    </lineage>
</organism>
<dbReference type="AlphaFoldDB" id="A0A1S4A6C7"/>
<evidence type="ECO:0000259" key="2">
    <source>
        <dbReference type="Pfam" id="PF03372"/>
    </source>
</evidence>
<dbReference type="SUPFAM" id="SSF56219">
    <property type="entry name" value="DNase I-like"/>
    <property type="match status" value="1"/>
</dbReference>
<dbReference type="GO" id="GO:0003824">
    <property type="term" value="F:catalytic activity"/>
    <property type="evidence" value="ECO:0007669"/>
    <property type="project" value="InterPro"/>
</dbReference>
<gene>
    <name evidence="3" type="primary">LOC107794213</name>
</gene>
<dbReference type="InterPro" id="IPR036691">
    <property type="entry name" value="Endo/exonu/phosph_ase_sf"/>
</dbReference>
<dbReference type="PANTHER" id="PTHR33710:SF89">
    <property type="match status" value="1"/>
</dbReference>
<evidence type="ECO:0000313" key="3">
    <source>
        <dbReference type="RefSeq" id="XP_016472175.1"/>
    </source>
</evidence>
<keyword evidence="1" id="KW-0175">Coiled coil</keyword>
<proteinExistence type="predicted"/>
<name>A0A1S4A6C7_TOBAC</name>
<evidence type="ECO:0000256" key="1">
    <source>
        <dbReference type="SAM" id="Coils"/>
    </source>
</evidence>
<sequence length="323" mass="38328">MWDPTAISFTMLETHEHFIHGIIQARDNSTVIHFSAIYGLHTVPTRTDLWRKLKEIDELMIHPWLIMGDFNSVLDVEDRVQGSEIQEYETRDFRRFIEECGITELQTSGRLFTWTNNHVYSRIDRALVNAQWMSTMPPSLVHINDPYFSDHSPLCIEVEQESISRKKPFRFLNCLANHAEFEEIVKSSWSIHTQAKGTMTIWFKLKKVKGALKKLNSREFIGMENKIKSIRDRLKELQTQMRDINHTTTQFEEEKELKQHLEKWSLIEESIYRQKSRIQWLKLGDSNSAYFYASMKGRRAQNYIKQLTSTTWRLLLKPEEIQE</sequence>
<dbReference type="KEGG" id="nta:107794213"/>
<dbReference type="Gene3D" id="3.60.10.10">
    <property type="entry name" value="Endonuclease/exonuclease/phosphatase"/>
    <property type="match status" value="1"/>
</dbReference>
<protein>
    <recommendedName>
        <fullName evidence="2">Endonuclease/exonuclease/phosphatase domain-containing protein</fullName>
    </recommendedName>
</protein>
<accession>A0A1S4A6C7</accession>
<dbReference type="InterPro" id="IPR005135">
    <property type="entry name" value="Endo/exonuclease/phosphatase"/>
</dbReference>
<reference evidence="3" key="1">
    <citation type="submission" date="2025-08" db="UniProtKB">
        <authorList>
            <consortium name="RefSeq"/>
        </authorList>
    </citation>
    <scope>IDENTIFICATION</scope>
</reference>
<dbReference type="RefSeq" id="XP_016472175.1">
    <property type="nucleotide sequence ID" value="XM_016616689.1"/>
</dbReference>
<feature type="domain" description="Endonuclease/exonuclease/phosphatase" evidence="2">
    <location>
        <begin position="6"/>
        <end position="151"/>
    </location>
</feature>
<feature type="coiled-coil region" evidence="1">
    <location>
        <begin position="220"/>
        <end position="254"/>
    </location>
</feature>
<dbReference type="STRING" id="4097.A0A1S4A6C7"/>
<dbReference type="OMA" id="TMLETHE"/>